<protein>
    <submittedName>
        <fullName evidence="8">Chromate transporter</fullName>
    </submittedName>
</protein>
<dbReference type="PANTHER" id="PTHR33567">
    <property type="entry name" value="CHROMATE ION TRANSPORTER (EUROFUNG)"/>
    <property type="match status" value="1"/>
</dbReference>
<feature type="transmembrane region" description="Helical" evidence="7">
    <location>
        <begin position="12"/>
        <end position="35"/>
    </location>
</feature>
<feature type="transmembrane region" description="Helical" evidence="7">
    <location>
        <begin position="207"/>
        <end position="225"/>
    </location>
</feature>
<accession>A0ABQ1KGJ4</accession>
<gene>
    <name evidence="8" type="ORF">GCM10011352_27160</name>
</gene>
<feature type="transmembrane region" description="Helical" evidence="7">
    <location>
        <begin position="275"/>
        <end position="295"/>
    </location>
</feature>
<keyword evidence="6 7" id="KW-0472">Membrane</keyword>
<comment type="subcellular location">
    <subcellularLocation>
        <location evidence="1">Cell membrane</location>
        <topology evidence="1">Multi-pass membrane protein</topology>
    </subcellularLocation>
</comment>
<dbReference type="NCBIfam" id="TIGR00937">
    <property type="entry name" value="2A51"/>
    <property type="match status" value="1"/>
</dbReference>
<feature type="transmembrane region" description="Helical" evidence="7">
    <location>
        <begin position="237"/>
        <end position="254"/>
    </location>
</feature>
<name>A0ABQ1KGJ4_9GAMM</name>
<evidence type="ECO:0000256" key="1">
    <source>
        <dbReference type="ARBA" id="ARBA00004651"/>
    </source>
</evidence>
<feature type="transmembrane region" description="Helical" evidence="7">
    <location>
        <begin position="111"/>
        <end position="133"/>
    </location>
</feature>
<evidence type="ECO:0000256" key="6">
    <source>
        <dbReference type="ARBA" id="ARBA00023136"/>
    </source>
</evidence>
<keyword evidence="9" id="KW-1185">Reference proteome</keyword>
<feature type="transmembrane region" description="Helical" evidence="7">
    <location>
        <begin position="307"/>
        <end position="330"/>
    </location>
</feature>
<comment type="caution">
    <text evidence="8">The sequence shown here is derived from an EMBL/GenBank/DDBJ whole genome shotgun (WGS) entry which is preliminary data.</text>
</comment>
<dbReference type="Proteomes" id="UP000629025">
    <property type="component" value="Unassembled WGS sequence"/>
</dbReference>
<keyword evidence="5 7" id="KW-1133">Transmembrane helix</keyword>
<evidence type="ECO:0000313" key="8">
    <source>
        <dbReference type="EMBL" id="GGB99545.1"/>
    </source>
</evidence>
<dbReference type="InterPro" id="IPR014047">
    <property type="entry name" value="Chr_Tranpt_l_chain"/>
</dbReference>
<evidence type="ECO:0000256" key="7">
    <source>
        <dbReference type="SAM" id="Phobius"/>
    </source>
</evidence>
<feature type="transmembrane region" description="Helical" evidence="7">
    <location>
        <begin position="83"/>
        <end position="105"/>
    </location>
</feature>
<evidence type="ECO:0000256" key="3">
    <source>
        <dbReference type="ARBA" id="ARBA00022475"/>
    </source>
</evidence>
<evidence type="ECO:0000313" key="9">
    <source>
        <dbReference type="Proteomes" id="UP000629025"/>
    </source>
</evidence>
<keyword evidence="4 7" id="KW-0812">Transmembrane</keyword>
<dbReference type="EMBL" id="BMIJ01000005">
    <property type="protein sequence ID" value="GGB99545.1"/>
    <property type="molecule type" value="Genomic_DNA"/>
</dbReference>
<organism evidence="8 9">
    <name type="scientific">Marinobacterium zhoushanense</name>
    <dbReference type="NCBI Taxonomy" id="1679163"/>
    <lineage>
        <taxon>Bacteria</taxon>
        <taxon>Pseudomonadati</taxon>
        <taxon>Pseudomonadota</taxon>
        <taxon>Gammaproteobacteria</taxon>
        <taxon>Oceanospirillales</taxon>
        <taxon>Oceanospirillaceae</taxon>
        <taxon>Marinobacterium</taxon>
    </lineage>
</organism>
<feature type="transmembrane region" description="Helical" evidence="7">
    <location>
        <begin position="387"/>
        <end position="406"/>
    </location>
</feature>
<comment type="similarity">
    <text evidence="2">Belongs to the chromate ion transporter (CHR) (TC 2.A.51) family.</text>
</comment>
<evidence type="ECO:0000256" key="5">
    <source>
        <dbReference type="ARBA" id="ARBA00022989"/>
    </source>
</evidence>
<reference evidence="9" key="1">
    <citation type="journal article" date="2019" name="Int. J. Syst. Evol. Microbiol.">
        <title>The Global Catalogue of Microorganisms (GCM) 10K type strain sequencing project: providing services to taxonomists for standard genome sequencing and annotation.</title>
        <authorList>
            <consortium name="The Broad Institute Genomics Platform"/>
            <consortium name="The Broad Institute Genome Sequencing Center for Infectious Disease"/>
            <person name="Wu L."/>
            <person name="Ma J."/>
        </authorList>
    </citation>
    <scope>NUCLEOTIDE SEQUENCE [LARGE SCALE GENOMIC DNA]</scope>
    <source>
        <strain evidence="9">CGMCC 1.15341</strain>
    </source>
</reference>
<sequence>MDEPAVPRRVVTVFLIFLRLGLSSFGGPVAHLGYFRDAFVLRRRWLTDSQYADLVALCQLLPGPASSQVGMAIGLARAGYPGLLAAWLGFTLPSALLLILAAIGLAQYQSVWLMGLVAGLKLVAVVVVAQAVVGMRRALVTGPRLILIMLCSTATTLIIGGVWSQLLVILLGALAGRLWILPTGTAAQYEAEGAVVRWLSPRHARCWLLAFVGGLFLLPLLSQLYPQGWLHLMDGLFRSGALVFGGGHVVLPLLQNEVVASGLVEESRFLAGYGLAQAVPGPLFTLASFLGAAFADPTLGWPAALGFGLLATLAIFLPAFLLLVGVLPFWHRLGQHPHMRTTLSGINAAVVGLLLAALWDPVILSAVQGPADLALLPILALMGWRRLPVGLIVAAGGAGGTLLTLLC</sequence>
<dbReference type="PIRSF" id="PIRSF004810">
    <property type="entry name" value="ChrA"/>
    <property type="match status" value="1"/>
</dbReference>
<evidence type="ECO:0000256" key="4">
    <source>
        <dbReference type="ARBA" id="ARBA00022692"/>
    </source>
</evidence>
<proteinExistence type="inferred from homology"/>
<keyword evidence="3" id="KW-1003">Cell membrane</keyword>
<evidence type="ECO:0000256" key="2">
    <source>
        <dbReference type="ARBA" id="ARBA00005262"/>
    </source>
</evidence>
<dbReference type="InterPro" id="IPR003370">
    <property type="entry name" value="Chromate_transpt"/>
</dbReference>
<dbReference type="RefSeq" id="WP_188749212.1">
    <property type="nucleotide sequence ID" value="NZ_BMIJ01000005.1"/>
</dbReference>
<dbReference type="PANTHER" id="PTHR33567:SF3">
    <property type="entry name" value="CHROMATE ION TRANSPORTER (EUROFUNG)"/>
    <property type="match status" value="1"/>
</dbReference>
<dbReference type="Pfam" id="PF02417">
    <property type="entry name" value="Chromate_transp"/>
    <property type="match status" value="2"/>
</dbReference>
<feature type="transmembrane region" description="Helical" evidence="7">
    <location>
        <begin position="342"/>
        <end position="367"/>
    </location>
</feature>